<protein>
    <submittedName>
        <fullName evidence="2">Uncharacterized protein</fullName>
    </submittedName>
</protein>
<accession>W1WHA4</accession>
<gene>
    <name evidence="2" type="ORF">Q604_UNBc4C00204G0001</name>
</gene>
<evidence type="ECO:0000313" key="2">
    <source>
        <dbReference type="EMBL" id="ETJ15779.1"/>
    </source>
</evidence>
<organism evidence="2">
    <name type="scientific">human gut metagenome</name>
    <dbReference type="NCBI Taxonomy" id="408170"/>
    <lineage>
        <taxon>unclassified sequences</taxon>
        <taxon>metagenomes</taxon>
        <taxon>organismal metagenomes</taxon>
    </lineage>
</organism>
<feature type="transmembrane region" description="Helical" evidence="1">
    <location>
        <begin position="21"/>
        <end position="40"/>
    </location>
</feature>
<keyword evidence="1" id="KW-0472">Membrane</keyword>
<feature type="non-terminal residue" evidence="2">
    <location>
        <position position="47"/>
    </location>
</feature>
<sequence>MLRGWYRTFDNDYQRCVVTHLYLSAIHLYICMCVMGYDAACHHTDCT</sequence>
<keyword evidence="1" id="KW-0812">Transmembrane</keyword>
<reference evidence="2" key="1">
    <citation type="submission" date="2013-12" db="EMBL/GenBank/DDBJ databases">
        <title>A Varibaculum cambriense genome reconstructed from a premature infant gut community with otherwise low bacterial novelty that shifts toward anaerobic metabolism during the third week of life.</title>
        <authorList>
            <person name="Brown C.T."/>
            <person name="Sharon I."/>
            <person name="Thomas B.C."/>
            <person name="Castelle C.J."/>
            <person name="Morowitz M.J."/>
            <person name="Banfield J.F."/>
        </authorList>
    </citation>
    <scope>NUCLEOTIDE SEQUENCE</scope>
</reference>
<evidence type="ECO:0000256" key="1">
    <source>
        <dbReference type="SAM" id="Phobius"/>
    </source>
</evidence>
<keyword evidence="1" id="KW-1133">Transmembrane helix</keyword>
<comment type="caution">
    <text evidence="2">The sequence shown here is derived from an EMBL/GenBank/DDBJ whole genome shotgun (WGS) entry which is preliminary data.</text>
</comment>
<dbReference type="AlphaFoldDB" id="W1WHA4"/>
<proteinExistence type="predicted"/>
<dbReference type="EMBL" id="AZMM01018985">
    <property type="protein sequence ID" value="ETJ15779.1"/>
    <property type="molecule type" value="Genomic_DNA"/>
</dbReference>
<name>W1WHA4_9ZZZZ</name>